<evidence type="ECO:0000259" key="1">
    <source>
        <dbReference type="Pfam" id="PF03795"/>
    </source>
</evidence>
<gene>
    <name evidence="2" type="ORF">SISNIDRAFT_418929</name>
</gene>
<dbReference type="STRING" id="1314777.A0A164NQI6"/>
<dbReference type="OrthoDB" id="5519740at2759"/>
<dbReference type="PANTHER" id="PTHR33606">
    <property type="entry name" value="PROTEIN YCII"/>
    <property type="match status" value="1"/>
</dbReference>
<dbReference type="AlphaFoldDB" id="A0A164NQI6"/>
<dbReference type="Proteomes" id="UP000076722">
    <property type="component" value="Unassembled WGS sequence"/>
</dbReference>
<dbReference type="InterPro" id="IPR011008">
    <property type="entry name" value="Dimeric_a/b-barrel"/>
</dbReference>
<dbReference type="InterPro" id="IPR051807">
    <property type="entry name" value="Sec-metab_biosynth-assoc"/>
</dbReference>
<dbReference type="SUPFAM" id="SSF54909">
    <property type="entry name" value="Dimeric alpha+beta barrel"/>
    <property type="match status" value="1"/>
</dbReference>
<name>A0A164NQI6_9AGAM</name>
<sequence>MSSTSSTLHYFLVYAPDKTDEGAFDRRMSVRERHLEGWKDLAAEGFSKFGGAMLSPGSITGGERKLIGSTMVVQAASIEEVKQKMEKDIYWTAGVWDLEKMVIVPFLPSKPL</sequence>
<dbReference type="InterPro" id="IPR005545">
    <property type="entry name" value="YCII"/>
</dbReference>
<dbReference type="PANTHER" id="PTHR33606:SF3">
    <property type="entry name" value="PROTEIN YCII"/>
    <property type="match status" value="1"/>
</dbReference>
<protein>
    <recommendedName>
        <fullName evidence="1">YCII-related domain-containing protein</fullName>
    </recommendedName>
</protein>
<evidence type="ECO:0000313" key="3">
    <source>
        <dbReference type="Proteomes" id="UP000076722"/>
    </source>
</evidence>
<keyword evidence="3" id="KW-1185">Reference proteome</keyword>
<dbReference type="Pfam" id="PF03795">
    <property type="entry name" value="YCII"/>
    <property type="match status" value="1"/>
</dbReference>
<accession>A0A164NQI6</accession>
<dbReference type="Gene3D" id="3.30.70.1060">
    <property type="entry name" value="Dimeric alpha+beta barrel"/>
    <property type="match status" value="1"/>
</dbReference>
<dbReference type="EMBL" id="KV419442">
    <property type="protein sequence ID" value="KZS87937.1"/>
    <property type="molecule type" value="Genomic_DNA"/>
</dbReference>
<evidence type="ECO:0000313" key="2">
    <source>
        <dbReference type="EMBL" id="KZS87937.1"/>
    </source>
</evidence>
<proteinExistence type="predicted"/>
<reference evidence="2 3" key="1">
    <citation type="journal article" date="2016" name="Mol. Biol. Evol.">
        <title>Comparative Genomics of Early-Diverging Mushroom-Forming Fungi Provides Insights into the Origins of Lignocellulose Decay Capabilities.</title>
        <authorList>
            <person name="Nagy L.G."/>
            <person name="Riley R."/>
            <person name="Tritt A."/>
            <person name="Adam C."/>
            <person name="Daum C."/>
            <person name="Floudas D."/>
            <person name="Sun H."/>
            <person name="Yadav J.S."/>
            <person name="Pangilinan J."/>
            <person name="Larsson K.H."/>
            <person name="Matsuura K."/>
            <person name="Barry K."/>
            <person name="Labutti K."/>
            <person name="Kuo R."/>
            <person name="Ohm R.A."/>
            <person name="Bhattacharya S.S."/>
            <person name="Shirouzu T."/>
            <person name="Yoshinaga Y."/>
            <person name="Martin F.M."/>
            <person name="Grigoriev I.V."/>
            <person name="Hibbett D.S."/>
        </authorList>
    </citation>
    <scope>NUCLEOTIDE SEQUENCE [LARGE SCALE GENOMIC DNA]</scope>
    <source>
        <strain evidence="2 3">HHB9708</strain>
    </source>
</reference>
<organism evidence="2 3">
    <name type="scientific">Sistotremastrum niveocremeum HHB9708</name>
    <dbReference type="NCBI Taxonomy" id="1314777"/>
    <lineage>
        <taxon>Eukaryota</taxon>
        <taxon>Fungi</taxon>
        <taxon>Dikarya</taxon>
        <taxon>Basidiomycota</taxon>
        <taxon>Agaricomycotina</taxon>
        <taxon>Agaricomycetes</taxon>
        <taxon>Sistotremastrales</taxon>
        <taxon>Sistotremastraceae</taxon>
        <taxon>Sertulicium</taxon>
        <taxon>Sertulicium niveocremeum</taxon>
    </lineage>
</organism>
<feature type="domain" description="YCII-related" evidence="1">
    <location>
        <begin position="12"/>
        <end position="96"/>
    </location>
</feature>